<sequence length="285" mass="31369">MAPAERKERLTLPRCLGLAALGTAVIYLTSMMLMMNNGGDIAEGTSNAMRGAKSASAAAAMMRGDLVPQTLGERALEEARGVNCGWKPDEQLVGRCPKGVLYPTGAAYKDAAECAAGCCVLENCVTWQFRPDTGCLHGPDVRIGFEKEGTSKWCEADPPTPWQGQHTKLKPKEKIAESAKHKEACDEATWDPTELQTQCLGLGDMRRGEPSKSAANCRDACCADEKCDTWQWRADKGCFYNSKGFRCYERTSEHDFEPFQGQRKFLPDRDYSGIHHKFKDQGGKA</sequence>
<gene>
    <name evidence="2" type="ORF">PPAR1163_LOCUS949</name>
</gene>
<proteinExistence type="predicted"/>
<evidence type="ECO:0000313" key="2">
    <source>
        <dbReference type="EMBL" id="CAD9242606.1"/>
    </source>
</evidence>
<dbReference type="AlphaFoldDB" id="A0A7S1TP03"/>
<accession>A0A7S1TP03</accession>
<name>A0A7S1TP03_9STRA</name>
<reference evidence="2" key="1">
    <citation type="submission" date="2021-01" db="EMBL/GenBank/DDBJ databases">
        <authorList>
            <person name="Corre E."/>
            <person name="Pelletier E."/>
            <person name="Niang G."/>
            <person name="Scheremetjew M."/>
            <person name="Finn R."/>
            <person name="Kale V."/>
            <person name="Holt S."/>
            <person name="Cochrane G."/>
            <person name="Meng A."/>
            <person name="Brown T."/>
            <person name="Cohen L."/>
        </authorList>
    </citation>
    <scope>NUCLEOTIDE SEQUENCE</scope>
    <source>
        <strain evidence="2">CCMP2877</strain>
    </source>
</reference>
<dbReference type="EMBL" id="HBGJ01001361">
    <property type="protein sequence ID" value="CAD9242606.1"/>
    <property type="molecule type" value="Transcribed_RNA"/>
</dbReference>
<keyword evidence="1" id="KW-0812">Transmembrane</keyword>
<organism evidence="2">
    <name type="scientific">Phaeomonas parva</name>
    <dbReference type="NCBI Taxonomy" id="124430"/>
    <lineage>
        <taxon>Eukaryota</taxon>
        <taxon>Sar</taxon>
        <taxon>Stramenopiles</taxon>
        <taxon>Ochrophyta</taxon>
        <taxon>Pinguiophyceae</taxon>
        <taxon>Pinguiochrysidales</taxon>
        <taxon>Pinguiochrysidaceae</taxon>
        <taxon>Phaeomonas</taxon>
    </lineage>
</organism>
<feature type="transmembrane region" description="Helical" evidence="1">
    <location>
        <begin position="12"/>
        <end position="35"/>
    </location>
</feature>
<keyword evidence="1" id="KW-0472">Membrane</keyword>
<evidence type="ECO:0008006" key="3">
    <source>
        <dbReference type="Google" id="ProtNLM"/>
    </source>
</evidence>
<evidence type="ECO:0000256" key="1">
    <source>
        <dbReference type="SAM" id="Phobius"/>
    </source>
</evidence>
<keyword evidence="1" id="KW-1133">Transmembrane helix</keyword>
<protein>
    <recommendedName>
        <fullName evidence="3">Apple domain-containing protein</fullName>
    </recommendedName>
</protein>